<accession>A0AAD2GBN2</accession>
<reference evidence="2" key="1">
    <citation type="submission" date="2023-08" db="EMBL/GenBank/DDBJ databases">
        <authorList>
            <person name="Audoor S."/>
            <person name="Bilcke G."/>
        </authorList>
    </citation>
    <scope>NUCLEOTIDE SEQUENCE</scope>
</reference>
<proteinExistence type="predicted"/>
<organism evidence="2 3">
    <name type="scientific">Cylindrotheca closterium</name>
    <dbReference type="NCBI Taxonomy" id="2856"/>
    <lineage>
        <taxon>Eukaryota</taxon>
        <taxon>Sar</taxon>
        <taxon>Stramenopiles</taxon>
        <taxon>Ochrophyta</taxon>
        <taxon>Bacillariophyta</taxon>
        <taxon>Bacillariophyceae</taxon>
        <taxon>Bacillariophycidae</taxon>
        <taxon>Bacillariales</taxon>
        <taxon>Bacillariaceae</taxon>
        <taxon>Cylindrotheca</taxon>
    </lineage>
</organism>
<comment type="caution">
    <text evidence="2">The sequence shown here is derived from an EMBL/GenBank/DDBJ whole genome shotgun (WGS) entry which is preliminary data.</text>
</comment>
<gene>
    <name evidence="2" type="ORF">CYCCA115_LOCUS22909</name>
</gene>
<name>A0AAD2GBN2_9STRA</name>
<keyword evidence="3" id="KW-1185">Reference proteome</keyword>
<evidence type="ECO:0000313" key="3">
    <source>
        <dbReference type="Proteomes" id="UP001295423"/>
    </source>
</evidence>
<sequence length="656" mass="74162">MPHLRAVSQHQCNCLTCGFCDKDNIDDIKCPQKHSHLPSCKRCVHGFAMFQEMKTDIQLKEDSAKAAGTSPMELQKLDQLKCDVETCISSLREYRGHLAHHTSEEEQAMAELENLEDDTAIVTSDYKMKIISCFYRENQRKWKQGTPMLGFMIVTNSEDALLKEKGVKDVSFVMLATNDACQDDWAVACAKSYVYENHLSDHVKKTIFVADGAGCFKSKLHCVIQPFWEHWVNIRVIRFWLTPAGDGKTNLDGMFGRTSIVLSTAVDNGGHYYNSDTILDCIEQSRGLSSTVFAGYLPSRENQLSIELAKGERFSSSILTTDLLCQDIPNTGINNVFLMAFKHTGYGSGERLFHSKFVFHMPEGETARLVDIYDTETGLDFDLVELCKPSWTSLRTTTNAKQEKQSHLSRPGEGPNSKVVRSKNQQNWAKTKSKKIQDTVNDRRQQQKDSGLFLCDDKCPETERYCRRIFLSEKGLRTHKEKDQHDFPAINAKDWLLINTSKPGGTFELGSRPNRRSCKLFEAICLVHADSPHVGAAHCYQCFNRPNTVLSNPKTDGQVCFLLQCFGLEAKLNPSQTMAKMKLEIDPVDNGLKFCSSKAHLQTNGSVLSEEQIGLWQSQEVKKRENAFRLHRGATTNAQRPGLLEKRKKGPEFKNL</sequence>
<dbReference type="EMBL" id="CAKOGP040002344">
    <property type="protein sequence ID" value="CAJ1967729.1"/>
    <property type="molecule type" value="Genomic_DNA"/>
</dbReference>
<dbReference type="Proteomes" id="UP001295423">
    <property type="component" value="Unassembled WGS sequence"/>
</dbReference>
<protein>
    <submittedName>
        <fullName evidence="2">Uncharacterized protein</fullName>
    </submittedName>
</protein>
<evidence type="ECO:0000313" key="2">
    <source>
        <dbReference type="EMBL" id="CAJ1967729.1"/>
    </source>
</evidence>
<dbReference type="AlphaFoldDB" id="A0AAD2GBN2"/>
<feature type="region of interest" description="Disordered" evidence="1">
    <location>
        <begin position="630"/>
        <end position="656"/>
    </location>
</feature>
<feature type="region of interest" description="Disordered" evidence="1">
    <location>
        <begin position="397"/>
        <end position="444"/>
    </location>
</feature>
<feature type="compositionally biased region" description="Basic and acidic residues" evidence="1">
    <location>
        <begin position="435"/>
        <end position="444"/>
    </location>
</feature>
<evidence type="ECO:0000256" key="1">
    <source>
        <dbReference type="SAM" id="MobiDB-lite"/>
    </source>
</evidence>